<reference evidence="1" key="1">
    <citation type="submission" date="2020-05" db="EMBL/GenBank/DDBJ databases">
        <title>Large-scale comparative analyses of tick genomes elucidate their genetic diversity and vector capacities.</title>
        <authorList>
            <person name="Jia N."/>
            <person name="Wang J."/>
            <person name="Shi W."/>
            <person name="Du L."/>
            <person name="Sun Y."/>
            <person name="Zhan W."/>
            <person name="Jiang J."/>
            <person name="Wang Q."/>
            <person name="Zhang B."/>
            <person name="Ji P."/>
            <person name="Sakyi L.B."/>
            <person name="Cui X."/>
            <person name="Yuan T."/>
            <person name="Jiang B."/>
            <person name="Yang W."/>
            <person name="Lam T.T.-Y."/>
            <person name="Chang Q."/>
            <person name="Ding S."/>
            <person name="Wang X."/>
            <person name="Zhu J."/>
            <person name="Ruan X."/>
            <person name="Zhao L."/>
            <person name="Wei J."/>
            <person name="Que T."/>
            <person name="Du C."/>
            <person name="Cheng J."/>
            <person name="Dai P."/>
            <person name="Han X."/>
            <person name="Huang E."/>
            <person name="Gao Y."/>
            <person name="Liu J."/>
            <person name="Shao H."/>
            <person name="Ye R."/>
            <person name="Li L."/>
            <person name="Wei W."/>
            <person name="Wang X."/>
            <person name="Wang C."/>
            <person name="Yang T."/>
            <person name="Huo Q."/>
            <person name="Li W."/>
            <person name="Guo W."/>
            <person name="Chen H."/>
            <person name="Zhou L."/>
            <person name="Ni X."/>
            <person name="Tian J."/>
            <person name="Zhou Y."/>
            <person name="Sheng Y."/>
            <person name="Liu T."/>
            <person name="Pan Y."/>
            <person name="Xia L."/>
            <person name="Li J."/>
            <person name="Zhao F."/>
            <person name="Cao W."/>
        </authorList>
    </citation>
    <scope>NUCLEOTIDE SEQUENCE</scope>
    <source>
        <strain evidence="1">Hyas-2018</strain>
    </source>
</reference>
<dbReference type="Proteomes" id="UP000821845">
    <property type="component" value="Chromosome 4"/>
</dbReference>
<proteinExistence type="predicted"/>
<sequence>MDELLESVGEPSPSYGSRMSDDATLHFLSLVEQFPALWDPSREEYANAILRSTLWQKIAEEMQQRHPGSGPYTPESLRTFFNNKRRTYRNERKKVGSTRSGQPAEDSYTGKWKFFSAMTFLEATQRLPVRRTVTEAFGDETDVDGDDAFACTLTTTREPSPAAIEAASSAAAINRPATRGTSRAERHTDLMSKRTVAIEKIANAMQDEDDASAHFCKATAAFMRMLSVQDQIRCQKDILDVIQTYLQA</sequence>
<accession>A0ACB7SKS9</accession>
<name>A0ACB7SKS9_HYAAI</name>
<evidence type="ECO:0000313" key="2">
    <source>
        <dbReference type="Proteomes" id="UP000821845"/>
    </source>
</evidence>
<evidence type="ECO:0000313" key="1">
    <source>
        <dbReference type="EMBL" id="KAH6933264.1"/>
    </source>
</evidence>
<keyword evidence="2" id="KW-1185">Reference proteome</keyword>
<comment type="caution">
    <text evidence="1">The sequence shown here is derived from an EMBL/GenBank/DDBJ whole genome shotgun (WGS) entry which is preliminary data.</text>
</comment>
<protein>
    <submittedName>
        <fullName evidence="1">Uncharacterized protein</fullName>
    </submittedName>
</protein>
<organism evidence="1 2">
    <name type="scientific">Hyalomma asiaticum</name>
    <name type="common">Tick</name>
    <dbReference type="NCBI Taxonomy" id="266040"/>
    <lineage>
        <taxon>Eukaryota</taxon>
        <taxon>Metazoa</taxon>
        <taxon>Ecdysozoa</taxon>
        <taxon>Arthropoda</taxon>
        <taxon>Chelicerata</taxon>
        <taxon>Arachnida</taxon>
        <taxon>Acari</taxon>
        <taxon>Parasitiformes</taxon>
        <taxon>Ixodida</taxon>
        <taxon>Ixodoidea</taxon>
        <taxon>Ixodidae</taxon>
        <taxon>Hyalomminae</taxon>
        <taxon>Hyalomma</taxon>
    </lineage>
</organism>
<dbReference type="EMBL" id="CM023484">
    <property type="protein sequence ID" value="KAH6933264.1"/>
    <property type="molecule type" value="Genomic_DNA"/>
</dbReference>
<gene>
    <name evidence="1" type="ORF">HPB50_013918</name>
</gene>